<dbReference type="Pfam" id="PF04587">
    <property type="entry name" value="ADP_PFK_GK"/>
    <property type="match status" value="2"/>
</dbReference>
<evidence type="ECO:0000256" key="5">
    <source>
        <dbReference type="ARBA" id="ARBA00023152"/>
    </source>
</evidence>
<dbReference type="AlphaFoldDB" id="A0A2I0TVC5"/>
<dbReference type="GO" id="GO:0005783">
    <property type="term" value="C:endoplasmic reticulum"/>
    <property type="evidence" value="ECO:0007669"/>
    <property type="project" value="TreeGrafter"/>
</dbReference>
<evidence type="ECO:0000313" key="8">
    <source>
        <dbReference type="Proteomes" id="UP000233556"/>
    </source>
</evidence>
<keyword evidence="3 7" id="KW-0418">Kinase</keyword>
<dbReference type="InterPro" id="IPR029056">
    <property type="entry name" value="Ribokinase-like"/>
</dbReference>
<reference evidence="8" key="1">
    <citation type="submission" date="2017-11" db="EMBL/GenBank/DDBJ databases">
        <authorList>
            <person name="Lima N.C."/>
            <person name="Parody-Merino A.M."/>
            <person name="Battley P.F."/>
            <person name="Fidler A.E."/>
            <person name="Prosdocimi F."/>
        </authorList>
    </citation>
    <scope>NUCLEOTIDE SEQUENCE [LARGE SCALE GENOMIC DNA]</scope>
</reference>
<name>A0A2I0TVC5_LIMLA</name>
<keyword evidence="4" id="KW-0460">Magnesium</keyword>
<evidence type="ECO:0000256" key="6">
    <source>
        <dbReference type="SAM" id="SignalP"/>
    </source>
</evidence>
<dbReference type="GO" id="GO:0006006">
    <property type="term" value="P:glucose metabolic process"/>
    <property type="evidence" value="ECO:0007669"/>
    <property type="project" value="TreeGrafter"/>
</dbReference>
<keyword evidence="1" id="KW-0808">Transferase</keyword>
<feature type="signal peptide" evidence="6">
    <location>
        <begin position="1"/>
        <end position="16"/>
    </location>
</feature>
<accession>A0A2I0TVC5</accession>
<dbReference type="Gene3D" id="3.40.1190.20">
    <property type="match status" value="1"/>
</dbReference>
<dbReference type="Proteomes" id="UP000233556">
    <property type="component" value="Unassembled WGS sequence"/>
</dbReference>
<proteinExistence type="predicted"/>
<dbReference type="GO" id="GO:0006096">
    <property type="term" value="P:glycolytic process"/>
    <property type="evidence" value="ECO:0007669"/>
    <property type="project" value="UniProtKB-KW"/>
</dbReference>
<dbReference type="GO" id="GO:0043843">
    <property type="term" value="F:ADP-specific glucokinase activity"/>
    <property type="evidence" value="ECO:0007669"/>
    <property type="project" value="TreeGrafter"/>
</dbReference>
<evidence type="ECO:0000313" key="7">
    <source>
        <dbReference type="EMBL" id="PKU37764.1"/>
    </source>
</evidence>
<evidence type="ECO:0000256" key="2">
    <source>
        <dbReference type="ARBA" id="ARBA00022723"/>
    </source>
</evidence>
<gene>
    <name evidence="7" type="ORF">llap_11931</name>
</gene>
<evidence type="ECO:0000256" key="4">
    <source>
        <dbReference type="ARBA" id="ARBA00022842"/>
    </source>
</evidence>
<dbReference type="SUPFAM" id="SSF53613">
    <property type="entry name" value="Ribokinase-like"/>
    <property type="match status" value="1"/>
</dbReference>
<dbReference type="OrthoDB" id="5847021at2759"/>
<keyword evidence="2" id="KW-0479">Metal-binding</keyword>
<feature type="chain" id="PRO_5014134898" evidence="6">
    <location>
        <begin position="17"/>
        <end position="275"/>
    </location>
</feature>
<protein>
    <submittedName>
        <fullName evidence="7">Adp-dependent glucokinase isoform x1</fullName>
    </submittedName>
</protein>
<sequence length="275" mass="30530">MWQRSVCVGLLALALGYLCLLGPEPSYSPLRHLSASLLGGLRGARSLEERVVAAWQAAIVRPARRWARVAVGVNACVDVVLSGVKLLEALGLEPGDGKNHVVLSSRQDLKEAFAHFMEKGAAAERFFSDAESFHHIARTASEYPTAQLDEHKSSPIMYQNGEEWGRVRAPNANRFIFSHDLSNGALNMLEVFVSSLDEFQPDLVVLSGLHMMEGQSKEMRQRRLMEAVASISDIPTDIPIHLELASMTDQDFMSNIVHQVTESFFVVDSLWNEKK</sequence>
<dbReference type="PANTHER" id="PTHR21208:SF0">
    <property type="entry name" value="ADP-DEPENDENT GLUCOKINASE"/>
    <property type="match status" value="1"/>
</dbReference>
<keyword evidence="5" id="KW-0324">Glycolysis</keyword>
<dbReference type="InterPro" id="IPR007666">
    <property type="entry name" value="ADP_PFK/GK"/>
</dbReference>
<keyword evidence="8" id="KW-1185">Reference proteome</keyword>
<dbReference type="EMBL" id="KZ506997">
    <property type="protein sequence ID" value="PKU37764.1"/>
    <property type="molecule type" value="Genomic_DNA"/>
</dbReference>
<dbReference type="PROSITE" id="PS51255">
    <property type="entry name" value="ADPK"/>
    <property type="match status" value="1"/>
</dbReference>
<reference evidence="8" key="2">
    <citation type="submission" date="2017-12" db="EMBL/GenBank/DDBJ databases">
        <title>Genome sequence of the Bar-tailed Godwit (Limosa lapponica baueri).</title>
        <authorList>
            <person name="Lima N.C.B."/>
            <person name="Parody-Merino A.M."/>
            <person name="Battley P.F."/>
            <person name="Fidler A.E."/>
            <person name="Prosdocimi F."/>
        </authorList>
    </citation>
    <scope>NUCLEOTIDE SEQUENCE [LARGE SCALE GENOMIC DNA]</scope>
</reference>
<evidence type="ECO:0000256" key="3">
    <source>
        <dbReference type="ARBA" id="ARBA00022777"/>
    </source>
</evidence>
<dbReference type="GO" id="GO:0046872">
    <property type="term" value="F:metal ion binding"/>
    <property type="evidence" value="ECO:0007669"/>
    <property type="project" value="UniProtKB-KW"/>
</dbReference>
<keyword evidence="6" id="KW-0732">Signal</keyword>
<evidence type="ECO:0000256" key="1">
    <source>
        <dbReference type="ARBA" id="ARBA00022679"/>
    </source>
</evidence>
<dbReference type="PANTHER" id="PTHR21208">
    <property type="entry name" value="ADP-DEPENDENT GLUCOKINASE"/>
    <property type="match status" value="1"/>
</dbReference>
<organism evidence="7 8">
    <name type="scientific">Limosa lapponica baueri</name>
    <dbReference type="NCBI Taxonomy" id="1758121"/>
    <lineage>
        <taxon>Eukaryota</taxon>
        <taxon>Metazoa</taxon>
        <taxon>Chordata</taxon>
        <taxon>Craniata</taxon>
        <taxon>Vertebrata</taxon>
        <taxon>Euteleostomi</taxon>
        <taxon>Archelosauria</taxon>
        <taxon>Archosauria</taxon>
        <taxon>Dinosauria</taxon>
        <taxon>Saurischia</taxon>
        <taxon>Theropoda</taxon>
        <taxon>Coelurosauria</taxon>
        <taxon>Aves</taxon>
        <taxon>Neognathae</taxon>
        <taxon>Neoaves</taxon>
        <taxon>Charadriiformes</taxon>
        <taxon>Scolopacidae</taxon>
        <taxon>Limosa</taxon>
    </lineage>
</organism>